<dbReference type="PANTHER" id="PTHR30446:SF0">
    <property type="entry name" value="RECOMBINATION PROTEIN RECR"/>
    <property type="match status" value="1"/>
</dbReference>
<dbReference type="PANTHER" id="PTHR30446">
    <property type="entry name" value="RECOMBINATION PROTEIN RECR"/>
    <property type="match status" value="1"/>
</dbReference>
<dbReference type="PROSITE" id="PS01300">
    <property type="entry name" value="RECR"/>
    <property type="match status" value="1"/>
</dbReference>
<keyword evidence="4 7" id="KW-0862">Zinc</keyword>
<keyword evidence="3 7" id="KW-0863">Zinc-finger</keyword>
<keyword evidence="5 7" id="KW-0233">DNA recombination</keyword>
<dbReference type="PROSITE" id="PS50880">
    <property type="entry name" value="TOPRIM"/>
    <property type="match status" value="1"/>
</dbReference>
<proteinExistence type="inferred from homology"/>
<dbReference type="Gene3D" id="1.10.8.420">
    <property type="entry name" value="RecR Domain 1"/>
    <property type="match status" value="1"/>
</dbReference>
<gene>
    <name evidence="7" type="primary">recR</name>
    <name evidence="9" type="ORF">A3C71_01895</name>
</gene>
<feature type="zinc finger region" description="C4-type" evidence="7">
    <location>
        <begin position="55"/>
        <end position="70"/>
    </location>
</feature>
<comment type="function">
    <text evidence="7">May play a role in DNA repair. It seems to be involved in an RecBC-independent recombinational process of DNA repair. It may act with RecF and RecO.</text>
</comment>
<dbReference type="Pfam" id="PF21175">
    <property type="entry name" value="RecR_C"/>
    <property type="match status" value="1"/>
</dbReference>
<evidence type="ECO:0000313" key="9">
    <source>
        <dbReference type="EMBL" id="OGN12503.1"/>
    </source>
</evidence>
<comment type="caution">
    <text evidence="9">The sequence shown here is derived from an EMBL/GenBank/DDBJ whole genome shotgun (WGS) entry which is preliminary data.</text>
</comment>
<dbReference type="GO" id="GO:0006281">
    <property type="term" value="P:DNA repair"/>
    <property type="evidence" value="ECO:0007669"/>
    <property type="project" value="UniProtKB-UniRule"/>
</dbReference>
<dbReference type="SUPFAM" id="SSF111304">
    <property type="entry name" value="Recombination protein RecR"/>
    <property type="match status" value="1"/>
</dbReference>
<dbReference type="InterPro" id="IPR006171">
    <property type="entry name" value="TOPRIM_dom"/>
</dbReference>
<dbReference type="EMBL" id="MGJT01000017">
    <property type="protein sequence ID" value="OGN12503.1"/>
    <property type="molecule type" value="Genomic_DNA"/>
</dbReference>
<evidence type="ECO:0000256" key="2">
    <source>
        <dbReference type="ARBA" id="ARBA00022763"/>
    </source>
</evidence>
<evidence type="ECO:0000313" key="10">
    <source>
        <dbReference type="Proteomes" id="UP000178197"/>
    </source>
</evidence>
<evidence type="ECO:0000256" key="3">
    <source>
        <dbReference type="ARBA" id="ARBA00022771"/>
    </source>
</evidence>
<keyword evidence="6 7" id="KW-0234">DNA repair</keyword>
<dbReference type="InterPro" id="IPR000093">
    <property type="entry name" value="DNA_Rcmb_RecR"/>
</dbReference>
<protein>
    <recommendedName>
        <fullName evidence="7">Recombination protein RecR</fullName>
    </recommendedName>
</protein>
<accession>A0A1F8FH94</accession>
<dbReference type="InterPro" id="IPR015967">
    <property type="entry name" value="Rcmb_RecR_Znf"/>
</dbReference>
<evidence type="ECO:0000256" key="7">
    <source>
        <dbReference type="HAMAP-Rule" id="MF_00017"/>
    </source>
</evidence>
<dbReference type="InterPro" id="IPR023627">
    <property type="entry name" value="Rcmb_RecR"/>
</dbReference>
<dbReference type="GO" id="GO:0008270">
    <property type="term" value="F:zinc ion binding"/>
    <property type="evidence" value="ECO:0007669"/>
    <property type="project" value="UniProtKB-KW"/>
</dbReference>
<name>A0A1F8FH94_9BACT</name>
<comment type="similarity">
    <text evidence="7">Belongs to the RecR family.</text>
</comment>
<evidence type="ECO:0000256" key="5">
    <source>
        <dbReference type="ARBA" id="ARBA00023172"/>
    </source>
</evidence>
<dbReference type="Proteomes" id="UP000178197">
    <property type="component" value="Unassembled WGS sequence"/>
</dbReference>
<evidence type="ECO:0000259" key="8">
    <source>
        <dbReference type="PROSITE" id="PS50880"/>
    </source>
</evidence>
<evidence type="ECO:0000256" key="6">
    <source>
        <dbReference type="ARBA" id="ARBA00023204"/>
    </source>
</evidence>
<dbReference type="GO" id="GO:0006310">
    <property type="term" value="P:DNA recombination"/>
    <property type="evidence" value="ECO:0007669"/>
    <property type="project" value="UniProtKB-UniRule"/>
</dbReference>
<organism evidence="9 10">
    <name type="scientific">Candidatus Yanofskybacteria bacterium RIFCSPHIGHO2_02_FULL_43_15c</name>
    <dbReference type="NCBI Taxonomy" id="1802679"/>
    <lineage>
        <taxon>Bacteria</taxon>
        <taxon>Candidatus Yanofskyibacteriota</taxon>
    </lineage>
</organism>
<evidence type="ECO:0000256" key="4">
    <source>
        <dbReference type="ARBA" id="ARBA00022833"/>
    </source>
</evidence>
<sequence>MSSKFKKVVEYISKLQGIGPRQSMRIAMGLLNWPKEELANLAEVIFSLSEGINLCQNCFNFSENSHCSICADPKRDQTEICIVEKITDLEAVEKTGLYRGVYHVLGGVINPLEGSLPQSLKIKELVERISKRFDLGSEKRSSLDGKLDLEVIIATNPQTAGETTALYLEELLKPLNIKTTRLAKGLASGSTLEYADPATLHHAFKNRK</sequence>
<dbReference type="Pfam" id="PF02132">
    <property type="entry name" value="RecR_ZnF"/>
    <property type="match status" value="1"/>
</dbReference>
<dbReference type="Pfam" id="PF13662">
    <property type="entry name" value="Toprim_4"/>
    <property type="match status" value="1"/>
</dbReference>
<dbReference type="NCBIfam" id="TIGR00615">
    <property type="entry name" value="recR"/>
    <property type="match status" value="1"/>
</dbReference>
<evidence type="ECO:0000256" key="1">
    <source>
        <dbReference type="ARBA" id="ARBA00022723"/>
    </source>
</evidence>
<dbReference type="SMART" id="SM00493">
    <property type="entry name" value="TOPRIM"/>
    <property type="match status" value="1"/>
</dbReference>
<reference evidence="9 10" key="1">
    <citation type="journal article" date="2016" name="Nat. Commun.">
        <title>Thousands of microbial genomes shed light on interconnected biogeochemical processes in an aquifer system.</title>
        <authorList>
            <person name="Anantharaman K."/>
            <person name="Brown C.T."/>
            <person name="Hug L.A."/>
            <person name="Sharon I."/>
            <person name="Castelle C.J."/>
            <person name="Probst A.J."/>
            <person name="Thomas B.C."/>
            <person name="Singh A."/>
            <person name="Wilkins M.J."/>
            <person name="Karaoz U."/>
            <person name="Brodie E.L."/>
            <person name="Williams K.H."/>
            <person name="Hubbard S.S."/>
            <person name="Banfield J.F."/>
        </authorList>
    </citation>
    <scope>NUCLEOTIDE SEQUENCE [LARGE SCALE GENOMIC DNA]</scope>
</reference>
<dbReference type="Gene3D" id="3.40.1360.10">
    <property type="match status" value="1"/>
</dbReference>
<dbReference type="AlphaFoldDB" id="A0A1F8FH94"/>
<dbReference type="GO" id="GO:0003677">
    <property type="term" value="F:DNA binding"/>
    <property type="evidence" value="ECO:0007669"/>
    <property type="project" value="UniProtKB-UniRule"/>
</dbReference>
<keyword evidence="1 7" id="KW-0479">Metal-binding</keyword>
<keyword evidence="2 7" id="KW-0227">DNA damage</keyword>
<dbReference type="InterPro" id="IPR034137">
    <property type="entry name" value="TOPRIM_RecR"/>
</dbReference>
<dbReference type="HAMAP" id="MF_00017">
    <property type="entry name" value="RecR"/>
    <property type="match status" value="1"/>
</dbReference>
<feature type="domain" description="Toprim" evidence="8">
    <location>
        <begin position="78"/>
        <end position="187"/>
    </location>
</feature>
<dbReference type="CDD" id="cd01025">
    <property type="entry name" value="TOPRIM_recR"/>
    <property type="match status" value="1"/>
</dbReference>